<dbReference type="InterPro" id="IPR053836">
    <property type="entry name" value="Arc1-like_N"/>
</dbReference>
<feature type="domain" description="TRNA-binding" evidence="5">
    <location>
        <begin position="309"/>
        <end position="439"/>
    </location>
</feature>
<dbReference type="STRING" id="1160509.A0A3N4IJV2"/>
<accession>A0A3N4IJV2</accession>
<dbReference type="GO" id="GO:0000049">
    <property type="term" value="F:tRNA binding"/>
    <property type="evidence" value="ECO:0007669"/>
    <property type="project" value="UniProtKB-UniRule"/>
</dbReference>
<feature type="region of interest" description="Disordered" evidence="4">
    <location>
        <begin position="213"/>
        <end position="306"/>
    </location>
</feature>
<evidence type="ECO:0000259" key="5">
    <source>
        <dbReference type="PROSITE" id="PS50886"/>
    </source>
</evidence>
<sequence length="515" mass="56310">MSTEIVKISVPADDAALKIALRTWPASSLNLEITEVPAGTKPVVTAGDQEYPGYDTALKFIGLRAFPQDKYNYTTIEDAVIHDWVAMTAAHKLKEDTNYVLRCLNEHLHNRTFILTDKPSIADVAVFARLKDIVRALSDEEMVGVEGTEDNHGGLRYVVRYMDFIQNTPELGLKLEDSEKIKFDLDLVKKAGAKVRGPFVYKELSAIERLDQAQKEHNEKKQKAVEEVVAAPKKNTKKQNKQGKKEASDSKDATSPESAAAEGAEGASKKKDVVVPEGDKHTNRKEAKKEKKEKKPKVQPAKPVEAPLSPVQLDLRVGKILHCIPHPEADGLYISTISAMDPADSPYITALPTPHAPADKIPEGTTVRTVCSGLRKFIPLEEMQGRRVVLVCNLKPAKLKGIASAAMVLAASPRPEDGEKDRVELVAPPPDAEIGEQLVFEGYEEGEILPQLPPKKKIMETLTPGLGTNEEKVVIFDGNKVEALEKKVVGKLVRKGKGVEGGICVVDSLANALVK</sequence>
<feature type="compositionally biased region" description="Basic and acidic residues" evidence="4">
    <location>
        <begin position="243"/>
        <end position="254"/>
    </location>
</feature>
<dbReference type="PANTHER" id="PTHR11586">
    <property type="entry name" value="TRNA-AMINOACYLATION COFACTOR ARC1 FAMILY MEMBER"/>
    <property type="match status" value="1"/>
</dbReference>
<feature type="compositionally biased region" description="Basic and acidic residues" evidence="4">
    <location>
        <begin position="213"/>
        <end position="226"/>
    </location>
</feature>
<dbReference type="GO" id="GO:0017102">
    <property type="term" value="C:methionyl glutamyl tRNA synthetase complex"/>
    <property type="evidence" value="ECO:0007669"/>
    <property type="project" value="TreeGrafter"/>
</dbReference>
<dbReference type="InterPro" id="IPR012340">
    <property type="entry name" value="NA-bd_OB-fold"/>
</dbReference>
<dbReference type="InterPro" id="IPR036282">
    <property type="entry name" value="Glutathione-S-Trfase_C_sf"/>
</dbReference>
<evidence type="ECO:0000313" key="6">
    <source>
        <dbReference type="EMBL" id="RPA84978.1"/>
    </source>
</evidence>
<evidence type="ECO:0000256" key="3">
    <source>
        <dbReference type="PROSITE-ProRule" id="PRU00209"/>
    </source>
</evidence>
<dbReference type="InterPro" id="IPR051270">
    <property type="entry name" value="Tyrosine-tRNA_ligase_regulator"/>
</dbReference>
<reference evidence="6 7" key="1">
    <citation type="journal article" date="2018" name="Nat. Ecol. Evol.">
        <title>Pezizomycetes genomes reveal the molecular basis of ectomycorrhizal truffle lifestyle.</title>
        <authorList>
            <person name="Murat C."/>
            <person name="Payen T."/>
            <person name="Noel B."/>
            <person name="Kuo A."/>
            <person name="Morin E."/>
            <person name="Chen J."/>
            <person name="Kohler A."/>
            <person name="Krizsan K."/>
            <person name="Balestrini R."/>
            <person name="Da Silva C."/>
            <person name="Montanini B."/>
            <person name="Hainaut M."/>
            <person name="Levati E."/>
            <person name="Barry K.W."/>
            <person name="Belfiori B."/>
            <person name="Cichocki N."/>
            <person name="Clum A."/>
            <person name="Dockter R.B."/>
            <person name="Fauchery L."/>
            <person name="Guy J."/>
            <person name="Iotti M."/>
            <person name="Le Tacon F."/>
            <person name="Lindquist E.A."/>
            <person name="Lipzen A."/>
            <person name="Malagnac F."/>
            <person name="Mello A."/>
            <person name="Molinier V."/>
            <person name="Miyauchi S."/>
            <person name="Poulain J."/>
            <person name="Riccioni C."/>
            <person name="Rubini A."/>
            <person name="Sitrit Y."/>
            <person name="Splivallo R."/>
            <person name="Traeger S."/>
            <person name="Wang M."/>
            <person name="Zifcakova L."/>
            <person name="Wipf D."/>
            <person name="Zambonelli A."/>
            <person name="Paolocci F."/>
            <person name="Nowrousian M."/>
            <person name="Ottonello S."/>
            <person name="Baldrian P."/>
            <person name="Spatafora J.W."/>
            <person name="Henrissat B."/>
            <person name="Nagy L.G."/>
            <person name="Aury J.M."/>
            <person name="Wincker P."/>
            <person name="Grigoriev I.V."/>
            <person name="Bonfante P."/>
            <person name="Martin F.M."/>
        </authorList>
    </citation>
    <scope>NUCLEOTIDE SEQUENCE [LARGE SCALE GENOMIC DNA]</scope>
    <source>
        <strain evidence="6 7">RN42</strain>
    </source>
</reference>
<dbReference type="InterPro" id="IPR002547">
    <property type="entry name" value="tRNA-bd_dom"/>
</dbReference>
<proteinExistence type="predicted"/>
<evidence type="ECO:0000256" key="4">
    <source>
        <dbReference type="SAM" id="MobiDB-lite"/>
    </source>
</evidence>
<protein>
    <submittedName>
        <fullName evidence="6">Nucleic acid-binding protein</fullName>
    </submittedName>
</protein>
<dbReference type="Gene3D" id="1.20.1050.130">
    <property type="match status" value="1"/>
</dbReference>
<organism evidence="6 7">
    <name type="scientific">Ascobolus immersus RN42</name>
    <dbReference type="NCBI Taxonomy" id="1160509"/>
    <lineage>
        <taxon>Eukaryota</taxon>
        <taxon>Fungi</taxon>
        <taxon>Dikarya</taxon>
        <taxon>Ascomycota</taxon>
        <taxon>Pezizomycotina</taxon>
        <taxon>Pezizomycetes</taxon>
        <taxon>Pezizales</taxon>
        <taxon>Ascobolaceae</taxon>
        <taxon>Ascobolus</taxon>
    </lineage>
</organism>
<dbReference type="Pfam" id="PF21972">
    <property type="entry name" value="Arc1p_N_like"/>
    <property type="match status" value="1"/>
</dbReference>
<evidence type="ECO:0000313" key="7">
    <source>
        <dbReference type="Proteomes" id="UP000275078"/>
    </source>
</evidence>
<dbReference type="Proteomes" id="UP000275078">
    <property type="component" value="Unassembled WGS sequence"/>
</dbReference>
<dbReference type="SUPFAM" id="SSF47616">
    <property type="entry name" value="GST C-terminal domain-like"/>
    <property type="match status" value="1"/>
</dbReference>
<gene>
    <name evidence="6" type="ORF">BJ508DRAFT_412394</name>
</gene>
<keyword evidence="7" id="KW-1185">Reference proteome</keyword>
<feature type="compositionally biased region" description="Basic and acidic residues" evidence="4">
    <location>
        <begin position="267"/>
        <end position="290"/>
    </location>
</feature>
<dbReference type="Gene3D" id="2.40.50.140">
    <property type="entry name" value="Nucleic acid-binding proteins"/>
    <property type="match status" value="1"/>
</dbReference>
<dbReference type="EMBL" id="ML119656">
    <property type="protein sequence ID" value="RPA84978.1"/>
    <property type="molecule type" value="Genomic_DNA"/>
</dbReference>
<keyword evidence="2 3" id="KW-0694">RNA-binding</keyword>
<evidence type="ECO:0000256" key="1">
    <source>
        <dbReference type="ARBA" id="ARBA00022555"/>
    </source>
</evidence>
<name>A0A3N4IJV2_ASCIM</name>
<dbReference type="PROSITE" id="PS50886">
    <property type="entry name" value="TRBD"/>
    <property type="match status" value="1"/>
</dbReference>
<dbReference type="Pfam" id="PF01588">
    <property type="entry name" value="tRNA_bind"/>
    <property type="match status" value="1"/>
</dbReference>
<keyword evidence="1 3" id="KW-0820">tRNA-binding</keyword>
<dbReference type="OrthoDB" id="19141at2759"/>
<feature type="compositionally biased region" description="Low complexity" evidence="4">
    <location>
        <begin position="257"/>
        <end position="266"/>
    </location>
</feature>
<dbReference type="AlphaFoldDB" id="A0A3N4IJV2"/>
<dbReference type="SUPFAM" id="SSF50249">
    <property type="entry name" value="Nucleic acid-binding proteins"/>
    <property type="match status" value="1"/>
</dbReference>
<evidence type="ECO:0000256" key="2">
    <source>
        <dbReference type="ARBA" id="ARBA00022884"/>
    </source>
</evidence>
<dbReference type="PANTHER" id="PTHR11586:SF33">
    <property type="entry name" value="AMINOACYL TRNA SYNTHASE COMPLEX-INTERACTING MULTIFUNCTIONAL PROTEIN 1"/>
    <property type="match status" value="1"/>
</dbReference>